<dbReference type="InterPro" id="IPR027417">
    <property type="entry name" value="P-loop_NTPase"/>
</dbReference>
<sequence length="664" mass="73923">MANKDGSKRLGKKHRSATTRPKKGRAPKSTPTTGAVDPRKRKVLSTKKAEANKLARTPKRSPDNEARKTIAPPAGPGRKTTAKKTAAKKASTRPADGIVGRQTPSSMNMGDRDDWRDVEFLAAQLSVETERPEARDLPLIAVCGRPNVGKSTLFNRLTGSRRSIVGDEPGITRDRIYGEVEWFGRDARIVDTGGVIPDDEALIPSEIFRQAQVALEEADSIIMVVDGRTELASPDLELARLLLRGGKPVFLAVNKMDTDALLPQAENFRRLGFRNVFPISAEHNGGIGDLMDEVFESLPEPKTHEEEADPDFEETPTEVMMTEEDEEEEDSDGAWIAPPPLTEDQVRDRIEAEQQAAREAYVEPEAPVEVKRPRLLRSHGEHELKETKVAIIGRPNVGKSTLLNALTGTDRAIVSPIAGTTRDAVDEVVERGGHSFRFVDTAGIRRKGKTKLMAEKLSVIMARKHLEAADVSLLIIDATEGVAALDANIGGYAHESGRSVIIVVNKWDLMTKVGKDGMRLWDGKPPVDPKIYEQDVRDALKYLDYAPLLFISALDGKGVDQVFKKVELVSRERRKRVTTGQMNKFLEKVDFQKASVPMNRRVRIYYMTQAAVAPPTFILFTDKDVKMHFSFERFLANQIRDHFGFIGSPIWFKIKARNKKKEKD</sequence>
<comment type="subunit">
    <text evidence="8">Associates with the 50S ribosomal subunit.</text>
</comment>
<feature type="binding site" evidence="8">
    <location>
        <begin position="440"/>
        <end position="444"/>
    </location>
    <ligand>
        <name>GTP</name>
        <dbReference type="ChEBI" id="CHEBI:37565"/>
        <label>2</label>
    </ligand>
</feature>
<evidence type="ECO:0000313" key="13">
    <source>
        <dbReference type="Proteomes" id="UP000289437"/>
    </source>
</evidence>
<dbReference type="SUPFAM" id="SSF52540">
    <property type="entry name" value="P-loop containing nucleoside triphosphate hydrolases"/>
    <property type="match status" value="2"/>
</dbReference>
<feature type="compositionally biased region" description="Basic residues" evidence="10">
    <location>
        <begin position="9"/>
        <end position="26"/>
    </location>
</feature>
<name>A0A4Q0T2X5_9BACT</name>
<evidence type="ECO:0000259" key="11">
    <source>
        <dbReference type="PROSITE" id="PS51712"/>
    </source>
</evidence>
<dbReference type="PANTHER" id="PTHR43834">
    <property type="entry name" value="GTPASE DER"/>
    <property type="match status" value="1"/>
</dbReference>
<dbReference type="PRINTS" id="PR00326">
    <property type="entry name" value="GTP1OBG"/>
</dbReference>
<evidence type="ECO:0000256" key="3">
    <source>
        <dbReference type="ARBA" id="ARBA00022517"/>
    </source>
</evidence>
<keyword evidence="4" id="KW-0677">Repeat</keyword>
<dbReference type="EMBL" id="RDSM01000001">
    <property type="protein sequence ID" value="RXH56800.1"/>
    <property type="molecule type" value="Genomic_DNA"/>
</dbReference>
<keyword evidence="5 8" id="KW-0547">Nucleotide-binding</keyword>
<evidence type="ECO:0000256" key="9">
    <source>
        <dbReference type="PROSITE-ProRule" id="PRU01049"/>
    </source>
</evidence>
<dbReference type="Gene3D" id="3.30.300.20">
    <property type="match status" value="1"/>
</dbReference>
<feature type="binding site" evidence="8">
    <location>
        <begin position="191"/>
        <end position="195"/>
    </location>
    <ligand>
        <name>GTP</name>
        <dbReference type="ChEBI" id="CHEBI:37565"/>
        <label>1</label>
    </ligand>
</feature>
<keyword evidence="3 8" id="KW-0690">Ribosome biogenesis</keyword>
<reference evidence="12 13" key="1">
    <citation type="submission" date="2018-11" db="EMBL/GenBank/DDBJ databases">
        <authorList>
            <person name="Mardanov A.V."/>
            <person name="Ravin N.V."/>
            <person name="Dedysh S.N."/>
        </authorList>
    </citation>
    <scope>NUCLEOTIDE SEQUENCE [LARGE SCALE GENOMIC DNA]</scope>
    <source>
        <strain evidence="12 13">AF10</strain>
    </source>
</reference>
<evidence type="ECO:0000256" key="10">
    <source>
        <dbReference type="SAM" id="MobiDB-lite"/>
    </source>
</evidence>
<dbReference type="NCBIfam" id="TIGR03594">
    <property type="entry name" value="GTPase_EngA"/>
    <property type="match status" value="1"/>
</dbReference>
<dbReference type="CDD" id="cd01894">
    <property type="entry name" value="EngA1"/>
    <property type="match status" value="1"/>
</dbReference>
<protein>
    <recommendedName>
        <fullName evidence="2 8">GTPase Der</fullName>
    </recommendedName>
    <alternativeName>
        <fullName evidence="7 8">GTP-binding protein EngA</fullName>
    </alternativeName>
</protein>
<dbReference type="InterPro" id="IPR005225">
    <property type="entry name" value="Small_GTP-bd"/>
</dbReference>
<dbReference type="InterPro" id="IPR031166">
    <property type="entry name" value="G_ENGA"/>
</dbReference>
<dbReference type="OrthoDB" id="9805918at2"/>
<feature type="domain" description="EngA-type G" evidence="11">
    <location>
        <begin position="387"/>
        <end position="574"/>
    </location>
</feature>
<feature type="region of interest" description="Disordered" evidence="10">
    <location>
        <begin position="1"/>
        <end position="112"/>
    </location>
</feature>
<dbReference type="CDD" id="cd01895">
    <property type="entry name" value="EngA2"/>
    <property type="match status" value="1"/>
</dbReference>
<organism evidence="12 13">
    <name type="scientific">Granulicella sibirica</name>
    <dbReference type="NCBI Taxonomy" id="2479048"/>
    <lineage>
        <taxon>Bacteria</taxon>
        <taxon>Pseudomonadati</taxon>
        <taxon>Acidobacteriota</taxon>
        <taxon>Terriglobia</taxon>
        <taxon>Terriglobales</taxon>
        <taxon>Acidobacteriaceae</taxon>
        <taxon>Granulicella</taxon>
    </lineage>
</organism>
<dbReference type="InterPro" id="IPR006073">
    <property type="entry name" value="GTP-bd"/>
</dbReference>
<comment type="caution">
    <text evidence="12">The sequence shown here is derived from an EMBL/GenBank/DDBJ whole genome shotgun (WGS) entry which is preliminary data.</text>
</comment>
<accession>A0A4Q0T2X5</accession>
<evidence type="ECO:0000256" key="8">
    <source>
        <dbReference type="HAMAP-Rule" id="MF_00195"/>
    </source>
</evidence>
<comment type="similarity">
    <text evidence="1 8 9">Belongs to the TRAFAC class TrmE-Era-EngA-EngB-Septin-like GTPase superfamily. EngA (Der) GTPase family.</text>
</comment>
<evidence type="ECO:0000256" key="5">
    <source>
        <dbReference type="ARBA" id="ARBA00022741"/>
    </source>
</evidence>
<feature type="domain" description="EngA-type G" evidence="11">
    <location>
        <begin position="138"/>
        <end position="302"/>
    </location>
</feature>
<dbReference type="FunFam" id="3.40.50.300:FF:000040">
    <property type="entry name" value="GTPase Der"/>
    <property type="match status" value="1"/>
</dbReference>
<evidence type="ECO:0000256" key="4">
    <source>
        <dbReference type="ARBA" id="ARBA00022737"/>
    </source>
</evidence>
<dbReference type="Pfam" id="PF01926">
    <property type="entry name" value="MMR_HSR1"/>
    <property type="match status" value="2"/>
</dbReference>
<dbReference type="GO" id="GO:0005525">
    <property type="term" value="F:GTP binding"/>
    <property type="evidence" value="ECO:0007669"/>
    <property type="project" value="UniProtKB-UniRule"/>
</dbReference>
<evidence type="ECO:0000256" key="6">
    <source>
        <dbReference type="ARBA" id="ARBA00023134"/>
    </source>
</evidence>
<feature type="compositionally biased region" description="Basic residues" evidence="10">
    <location>
        <begin position="80"/>
        <end position="91"/>
    </location>
</feature>
<dbReference type="Pfam" id="PF14714">
    <property type="entry name" value="KH_dom-like"/>
    <property type="match status" value="1"/>
</dbReference>
<dbReference type="PROSITE" id="PS51712">
    <property type="entry name" value="G_ENGA"/>
    <property type="match status" value="2"/>
</dbReference>
<keyword evidence="13" id="KW-1185">Reference proteome</keyword>
<feature type="binding site" evidence="8">
    <location>
        <begin position="393"/>
        <end position="400"/>
    </location>
    <ligand>
        <name>GTP</name>
        <dbReference type="ChEBI" id="CHEBI:37565"/>
        <label>2</label>
    </ligand>
</feature>
<evidence type="ECO:0000256" key="7">
    <source>
        <dbReference type="ARBA" id="ARBA00032345"/>
    </source>
</evidence>
<proteinExistence type="inferred from homology"/>
<dbReference type="InterPro" id="IPR032859">
    <property type="entry name" value="KH_dom-like"/>
</dbReference>
<dbReference type="Proteomes" id="UP000289437">
    <property type="component" value="Unassembled WGS sequence"/>
</dbReference>
<dbReference type="Gene3D" id="3.40.50.300">
    <property type="entry name" value="P-loop containing nucleotide triphosphate hydrolases"/>
    <property type="match status" value="2"/>
</dbReference>
<dbReference type="HAMAP" id="MF_00195">
    <property type="entry name" value="GTPase_Der"/>
    <property type="match status" value="1"/>
</dbReference>
<feature type="binding site" evidence="8">
    <location>
        <begin position="254"/>
        <end position="257"/>
    </location>
    <ligand>
        <name>GTP</name>
        <dbReference type="ChEBI" id="CHEBI:37565"/>
        <label>1</label>
    </ligand>
</feature>
<gene>
    <name evidence="8" type="primary">der</name>
    <name evidence="12" type="ORF">GRAN_0110</name>
</gene>
<evidence type="ECO:0000256" key="2">
    <source>
        <dbReference type="ARBA" id="ARBA00020953"/>
    </source>
</evidence>
<evidence type="ECO:0000256" key="1">
    <source>
        <dbReference type="ARBA" id="ARBA00008279"/>
    </source>
</evidence>
<dbReference type="GO" id="GO:0043022">
    <property type="term" value="F:ribosome binding"/>
    <property type="evidence" value="ECO:0007669"/>
    <property type="project" value="TreeGrafter"/>
</dbReference>
<comment type="function">
    <text evidence="8">GTPase that plays an essential role in the late steps of ribosome biogenesis.</text>
</comment>
<dbReference type="GO" id="GO:0042254">
    <property type="term" value="P:ribosome biogenesis"/>
    <property type="evidence" value="ECO:0007669"/>
    <property type="project" value="UniProtKB-KW"/>
</dbReference>
<dbReference type="InterPro" id="IPR015946">
    <property type="entry name" value="KH_dom-like_a/b"/>
</dbReference>
<feature type="binding site" evidence="8">
    <location>
        <begin position="505"/>
        <end position="508"/>
    </location>
    <ligand>
        <name>GTP</name>
        <dbReference type="ChEBI" id="CHEBI:37565"/>
        <label>2</label>
    </ligand>
</feature>
<dbReference type="InterPro" id="IPR016484">
    <property type="entry name" value="GTPase_Der"/>
</dbReference>
<dbReference type="NCBIfam" id="TIGR00231">
    <property type="entry name" value="small_GTP"/>
    <property type="match status" value="2"/>
</dbReference>
<keyword evidence="6 8" id="KW-0342">GTP-binding</keyword>
<evidence type="ECO:0000313" key="12">
    <source>
        <dbReference type="EMBL" id="RXH56800.1"/>
    </source>
</evidence>
<feature type="binding site" evidence="8">
    <location>
        <begin position="144"/>
        <end position="151"/>
    </location>
    <ligand>
        <name>GTP</name>
        <dbReference type="ChEBI" id="CHEBI:37565"/>
        <label>1</label>
    </ligand>
</feature>
<reference evidence="13" key="2">
    <citation type="submission" date="2019-02" db="EMBL/GenBank/DDBJ databases">
        <title>Granulicella sibirica sp. nov., a psychrotolerant acidobacterium isolated from an organic soil layer in forested tundra, West Siberia.</title>
        <authorList>
            <person name="Oshkin I.Y."/>
            <person name="Kulichevskaya I.S."/>
            <person name="Rijpstra W.I.C."/>
            <person name="Sinninghe Damste J.S."/>
            <person name="Rakitin A.L."/>
            <person name="Ravin N.V."/>
            <person name="Dedysh S.N."/>
        </authorList>
    </citation>
    <scope>NUCLEOTIDE SEQUENCE [LARGE SCALE GENOMIC DNA]</scope>
    <source>
        <strain evidence="13">AF10</strain>
    </source>
</reference>
<dbReference type="PANTHER" id="PTHR43834:SF6">
    <property type="entry name" value="GTPASE DER"/>
    <property type="match status" value="1"/>
</dbReference>
<dbReference type="AlphaFoldDB" id="A0A4Q0T2X5"/>
<dbReference type="RefSeq" id="WP_128911070.1">
    <property type="nucleotide sequence ID" value="NZ_RDSM01000001.1"/>
</dbReference>